<evidence type="ECO:0000313" key="10">
    <source>
        <dbReference type="Proteomes" id="UP001596298"/>
    </source>
</evidence>
<dbReference type="Gene3D" id="1.20.1640.10">
    <property type="entry name" value="Multidrug efflux transporter AcrB transmembrane domain"/>
    <property type="match status" value="2"/>
</dbReference>
<dbReference type="PANTHER" id="PTHR33406:SF11">
    <property type="entry name" value="MEMBRANE PROTEIN SCO6666-RELATED"/>
    <property type="match status" value="1"/>
</dbReference>
<dbReference type="InterPro" id="IPR004869">
    <property type="entry name" value="MMPL_dom"/>
</dbReference>
<keyword evidence="3" id="KW-1003">Cell membrane</keyword>
<keyword evidence="5 7" id="KW-1133">Transmembrane helix</keyword>
<name>A0ABW2ACW0_9MICO</name>
<keyword evidence="6 7" id="KW-0472">Membrane</keyword>
<feature type="transmembrane region" description="Helical" evidence="7">
    <location>
        <begin position="175"/>
        <end position="194"/>
    </location>
</feature>
<feature type="transmembrane region" description="Helical" evidence="7">
    <location>
        <begin position="227"/>
        <end position="249"/>
    </location>
</feature>
<evidence type="ECO:0000256" key="2">
    <source>
        <dbReference type="ARBA" id="ARBA00010157"/>
    </source>
</evidence>
<evidence type="ECO:0000256" key="1">
    <source>
        <dbReference type="ARBA" id="ARBA00004651"/>
    </source>
</evidence>
<reference evidence="10" key="1">
    <citation type="journal article" date="2019" name="Int. J. Syst. Evol. Microbiol.">
        <title>The Global Catalogue of Microorganisms (GCM) 10K type strain sequencing project: providing services to taxonomists for standard genome sequencing and annotation.</title>
        <authorList>
            <consortium name="The Broad Institute Genomics Platform"/>
            <consortium name="The Broad Institute Genome Sequencing Center for Infectious Disease"/>
            <person name="Wu L."/>
            <person name="Ma J."/>
        </authorList>
    </citation>
    <scope>NUCLEOTIDE SEQUENCE [LARGE SCALE GENOMIC DNA]</scope>
    <source>
        <strain evidence="10">CCUG 58127</strain>
    </source>
</reference>
<evidence type="ECO:0000259" key="8">
    <source>
        <dbReference type="PROSITE" id="PS50156"/>
    </source>
</evidence>
<feature type="transmembrane region" description="Helical" evidence="7">
    <location>
        <begin position="279"/>
        <end position="300"/>
    </location>
</feature>
<feature type="transmembrane region" description="Helical" evidence="7">
    <location>
        <begin position="561"/>
        <end position="578"/>
    </location>
</feature>
<evidence type="ECO:0000256" key="6">
    <source>
        <dbReference type="ARBA" id="ARBA00023136"/>
    </source>
</evidence>
<sequence>MTNLLAHLGALVIRRTRLVLLLSVAVLLGAAVLGAGAFGKLQANNAFEDPAADSTTAQHLLDQHFDGADTVVLLVHARSGTVDGPDIRAVGDAAAHRLSHTPGVSDVVSYWAGHDPALRSTDGRYALVVGTERSTDAVGAKALAALASTNDAATVTVGGDAEVNHDITEQVGKSLLVAEAIAVPIILVLLVIAFGSLVAALLPLAIGAIAIAGTFAELSLLGSVTPVAVYAINLTTALGLSLAIDYALLMVSRYREELSGGADPERAVIRAVTTAGRTIVFSGITVAAALAVLLIFPLYFLRSFAYAGIGVVLISVGAALVTLPALLVALGPRVNAGRLPWARRRMPATAAPFWGRVADLAMRRPALTALPVVILLLFVAAPVLHVSFGTPNDRVLRPDTSSRSVGDVLRADFKADLADGVDVVTDRPLPGSAIQPYAARLSALPGVARVQTSVGVYAGGLRVSSAADPRLASESGQQRLEVIPSVDPRSGAAQQLVRELRSGPGPQGAAIHVGGQTAQLIDSKHAIGSRIPLAALLIVLTTFVVLFLFTGSVLQPLRSLLLNLLTLSSTGGLLVSIFQDGHLSGLLDFTPLPLDTSMLMLLFCIAFGLSMDYEVIVLSRIKELHDQGLDNRTAVVEGLTRSGRIVTTAAALVAVSFLTFGTSTVSFLQLFGIGAGVAVLIDATLVRAVLVPACQRLLGRAAWYAPPVLRRLHDRLGVVGDLADDPSPEGDSAPALSKIG</sequence>
<comment type="subcellular location">
    <subcellularLocation>
        <location evidence="1">Cell membrane</location>
        <topology evidence="1">Multi-pass membrane protein</topology>
    </subcellularLocation>
</comment>
<feature type="transmembrane region" description="Helical" evidence="7">
    <location>
        <begin position="306"/>
        <end position="330"/>
    </location>
</feature>
<keyword evidence="10" id="KW-1185">Reference proteome</keyword>
<feature type="domain" description="SSD" evidence="8">
    <location>
        <begin position="204"/>
        <end position="329"/>
    </location>
</feature>
<dbReference type="InterPro" id="IPR050545">
    <property type="entry name" value="Mycobact_MmpL"/>
</dbReference>
<dbReference type="Pfam" id="PF03176">
    <property type="entry name" value="MMPL"/>
    <property type="match status" value="2"/>
</dbReference>
<evidence type="ECO:0000256" key="3">
    <source>
        <dbReference type="ARBA" id="ARBA00022475"/>
    </source>
</evidence>
<protein>
    <submittedName>
        <fullName evidence="9">MMPL family transporter</fullName>
    </submittedName>
</protein>
<gene>
    <name evidence="9" type="ORF">ACFQDH_04535</name>
</gene>
<dbReference type="InterPro" id="IPR000731">
    <property type="entry name" value="SSD"/>
</dbReference>
<proteinExistence type="inferred from homology"/>
<accession>A0ABW2ACW0</accession>
<feature type="transmembrane region" description="Helical" evidence="7">
    <location>
        <begin position="531"/>
        <end position="549"/>
    </location>
</feature>
<evidence type="ECO:0000256" key="7">
    <source>
        <dbReference type="SAM" id="Phobius"/>
    </source>
</evidence>
<dbReference type="SUPFAM" id="SSF82866">
    <property type="entry name" value="Multidrug efflux transporter AcrB transmembrane domain"/>
    <property type="match status" value="2"/>
</dbReference>
<dbReference type="PANTHER" id="PTHR33406">
    <property type="entry name" value="MEMBRANE PROTEIN MJ1562-RELATED"/>
    <property type="match status" value="1"/>
</dbReference>
<evidence type="ECO:0000256" key="4">
    <source>
        <dbReference type="ARBA" id="ARBA00022692"/>
    </source>
</evidence>
<organism evidence="9 10">
    <name type="scientific">Flexivirga alba</name>
    <dbReference type="NCBI Taxonomy" id="702742"/>
    <lineage>
        <taxon>Bacteria</taxon>
        <taxon>Bacillati</taxon>
        <taxon>Actinomycetota</taxon>
        <taxon>Actinomycetes</taxon>
        <taxon>Micrococcales</taxon>
        <taxon>Dermacoccaceae</taxon>
        <taxon>Flexivirga</taxon>
    </lineage>
</organism>
<dbReference type="RefSeq" id="WP_382398887.1">
    <property type="nucleotide sequence ID" value="NZ_JBHSWH010000001.1"/>
</dbReference>
<dbReference type="EMBL" id="JBHSWH010000001">
    <property type="protein sequence ID" value="MFC6704552.1"/>
    <property type="molecule type" value="Genomic_DNA"/>
</dbReference>
<feature type="transmembrane region" description="Helical" evidence="7">
    <location>
        <begin position="667"/>
        <end position="690"/>
    </location>
</feature>
<keyword evidence="4 7" id="KW-0812">Transmembrane</keyword>
<comment type="similarity">
    <text evidence="2">Belongs to the resistance-nodulation-cell division (RND) (TC 2.A.6) family. MmpL subfamily.</text>
</comment>
<feature type="transmembrane region" description="Helical" evidence="7">
    <location>
        <begin position="598"/>
        <end position="621"/>
    </location>
</feature>
<dbReference type="PROSITE" id="PS50156">
    <property type="entry name" value="SSD"/>
    <property type="match status" value="1"/>
</dbReference>
<feature type="transmembrane region" description="Helical" evidence="7">
    <location>
        <begin position="642"/>
        <end position="661"/>
    </location>
</feature>
<dbReference type="Proteomes" id="UP001596298">
    <property type="component" value="Unassembled WGS sequence"/>
</dbReference>
<evidence type="ECO:0000256" key="5">
    <source>
        <dbReference type="ARBA" id="ARBA00022989"/>
    </source>
</evidence>
<comment type="caution">
    <text evidence="9">The sequence shown here is derived from an EMBL/GenBank/DDBJ whole genome shotgun (WGS) entry which is preliminary data.</text>
</comment>
<evidence type="ECO:0000313" key="9">
    <source>
        <dbReference type="EMBL" id="MFC6704552.1"/>
    </source>
</evidence>
<feature type="transmembrane region" description="Helical" evidence="7">
    <location>
        <begin position="366"/>
        <end position="388"/>
    </location>
</feature>